<name>A0A1F7UPL4_9BACT</name>
<dbReference type="AlphaFoldDB" id="A0A1F7UPL4"/>
<organism evidence="1 2">
    <name type="scientific">Candidatus Uhrbacteria bacterium RIFCSPLOWO2_01_FULL_47_25</name>
    <dbReference type="NCBI Taxonomy" id="1802402"/>
    <lineage>
        <taxon>Bacteria</taxon>
        <taxon>Candidatus Uhriibacteriota</taxon>
    </lineage>
</organism>
<comment type="caution">
    <text evidence="1">The sequence shown here is derived from an EMBL/GenBank/DDBJ whole genome shotgun (WGS) entry which is preliminary data.</text>
</comment>
<protein>
    <submittedName>
        <fullName evidence="1">Uncharacterized protein</fullName>
    </submittedName>
</protein>
<reference evidence="1 2" key="1">
    <citation type="journal article" date="2016" name="Nat. Commun.">
        <title>Thousands of microbial genomes shed light on interconnected biogeochemical processes in an aquifer system.</title>
        <authorList>
            <person name="Anantharaman K."/>
            <person name="Brown C.T."/>
            <person name="Hug L.A."/>
            <person name="Sharon I."/>
            <person name="Castelle C.J."/>
            <person name="Probst A.J."/>
            <person name="Thomas B.C."/>
            <person name="Singh A."/>
            <person name="Wilkins M.J."/>
            <person name="Karaoz U."/>
            <person name="Brodie E.L."/>
            <person name="Williams K.H."/>
            <person name="Hubbard S.S."/>
            <person name="Banfield J.F."/>
        </authorList>
    </citation>
    <scope>NUCLEOTIDE SEQUENCE [LARGE SCALE GENOMIC DNA]</scope>
</reference>
<accession>A0A1F7UPL4</accession>
<gene>
    <name evidence="1" type="ORF">A2936_02635</name>
</gene>
<dbReference type="Proteomes" id="UP000176846">
    <property type="component" value="Unassembled WGS sequence"/>
</dbReference>
<evidence type="ECO:0000313" key="1">
    <source>
        <dbReference type="EMBL" id="OGL80240.1"/>
    </source>
</evidence>
<sequence>MENMGHEGREQAASATPILDKILRELPPPKLEHRLSITLGVAEQAKKRLLKKLEKDELTQTDIEHELSSLPDVGGIDESKIDIVDAIRINLHPHNDIKKLPV</sequence>
<dbReference type="EMBL" id="MGEK01000039">
    <property type="protein sequence ID" value="OGL80240.1"/>
    <property type="molecule type" value="Genomic_DNA"/>
</dbReference>
<proteinExistence type="predicted"/>
<evidence type="ECO:0000313" key="2">
    <source>
        <dbReference type="Proteomes" id="UP000176846"/>
    </source>
</evidence>